<name>A0A381W9L6_9ZZZZ</name>
<dbReference type="EMBL" id="UINC01011065">
    <property type="protein sequence ID" value="SVA48991.1"/>
    <property type="molecule type" value="Genomic_DNA"/>
</dbReference>
<organism evidence="1">
    <name type="scientific">marine metagenome</name>
    <dbReference type="NCBI Taxonomy" id="408172"/>
    <lineage>
        <taxon>unclassified sequences</taxon>
        <taxon>metagenomes</taxon>
        <taxon>ecological metagenomes</taxon>
    </lineage>
</organism>
<accession>A0A381W9L6</accession>
<sequence length="23" mass="2422">MQSETCVTQNLSANRGIDRAGLG</sequence>
<gene>
    <name evidence="1" type="ORF">METZ01_LOCUS101845</name>
</gene>
<protein>
    <submittedName>
        <fullName evidence="1">Uncharacterized protein</fullName>
    </submittedName>
</protein>
<evidence type="ECO:0000313" key="1">
    <source>
        <dbReference type="EMBL" id="SVA48991.1"/>
    </source>
</evidence>
<reference evidence="1" key="1">
    <citation type="submission" date="2018-05" db="EMBL/GenBank/DDBJ databases">
        <authorList>
            <person name="Lanie J.A."/>
            <person name="Ng W.-L."/>
            <person name="Kazmierczak K.M."/>
            <person name="Andrzejewski T.M."/>
            <person name="Davidsen T.M."/>
            <person name="Wayne K.J."/>
            <person name="Tettelin H."/>
            <person name="Glass J.I."/>
            <person name="Rusch D."/>
            <person name="Podicherti R."/>
            <person name="Tsui H.-C.T."/>
            <person name="Winkler M.E."/>
        </authorList>
    </citation>
    <scope>NUCLEOTIDE SEQUENCE</scope>
</reference>
<proteinExistence type="predicted"/>
<dbReference type="AlphaFoldDB" id="A0A381W9L6"/>